<accession>A0ABX5FCQ1</accession>
<feature type="compositionally biased region" description="Low complexity" evidence="1">
    <location>
        <begin position="21"/>
        <end position="40"/>
    </location>
</feature>
<gene>
    <name evidence="3" type="ORF">C7B81_04595</name>
</gene>
<feature type="domain" description="Glycosyltransferase 2-like" evidence="2">
    <location>
        <begin position="163"/>
        <end position="320"/>
    </location>
</feature>
<evidence type="ECO:0000259" key="2">
    <source>
        <dbReference type="Pfam" id="PF00535"/>
    </source>
</evidence>
<organism evidence="3 4">
    <name type="scientific">Aphanothece cf. minutissima CCALA 015</name>
    <dbReference type="NCBI Taxonomy" id="2107695"/>
    <lineage>
        <taxon>Bacteria</taxon>
        <taxon>Bacillati</taxon>
        <taxon>Cyanobacteriota</taxon>
        <taxon>Cyanophyceae</taxon>
        <taxon>Oscillatoriophycideae</taxon>
        <taxon>Chroococcales</taxon>
        <taxon>Aphanothecaceae</taxon>
        <taxon>Aphanothece</taxon>
    </lineage>
</organism>
<keyword evidence="4" id="KW-1185">Reference proteome</keyword>
<dbReference type="PANTHER" id="PTHR43685">
    <property type="entry name" value="GLYCOSYLTRANSFERASE"/>
    <property type="match status" value="1"/>
</dbReference>
<dbReference type="InterPro" id="IPR029044">
    <property type="entry name" value="Nucleotide-diphossugar_trans"/>
</dbReference>
<feature type="compositionally biased region" description="Basic and acidic residues" evidence="1">
    <location>
        <begin position="593"/>
        <end position="605"/>
    </location>
</feature>
<evidence type="ECO:0000313" key="3">
    <source>
        <dbReference type="EMBL" id="PSB38832.1"/>
    </source>
</evidence>
<comment type="caution">
    <text evidence="3">The sequence shown here is derived from an EMBL/GenBank/DDBJ whole genome shotgun (WGS) entry which is preliminary data.</text>
</comment>
<dbReference type="CDD" id="cd00761">
    <property type="entry name" value="Glyco_tranf_GTA_type"/>
    <property type="match status" value="1"/>
</dbReference>
<dbReference type="InterPro" id="IPR050834">
    <property type="entry name" value="Glycosyltransf_2"/>
</dbReference>
<evidence type="ECO:0000313" key="4">
    <source>
        <dbReference type="Proteomes" id="UP000238218"/>
    </source>
</evidence>
<dbReference type="InterPro" id="IPR001173">
    <property type="entry name" value="Glyco_trans_2-like"/>
</dbReference>
<reference evidence="3 4" key="2">
    <citation type="submission" date="2018-03" db="EMBL/GenBank/DDBJ databases">
        <title>The ancient ancestry and fast evolution of plastids.</title>
        <authorList>
            <person name="Moore K.R."/>
            <person name="Magnabosco C."/>
            <person name="Momper L."/>
            <person name="Gold D.A."/>
            <person name="Bosak T."/>
            <person name="Fournier G.P."/>
        </authorList>
    </citation>
    <scope>NUCLEOTIDE SEQUENCE [LARGE SCALE GENOMIC DNA]</scope>
    <source>
        <strain evidence="3 4">CCALA 015</strain>
    </source>
</reference>
<sequence length="615" mass="66469">MRGQGGPGGAGRRLGRPLRPDPGAGAEPAAADGAEAAGPPLRLLAHQAGETQHRPGNTDGGTRLPPPAPGPAPAPARPAGVPGRRRQHRQGAGPGAGGPLPRPAGGAADGLALRHGRPDPRGRWAHRGAAGRGAGGEERGGAGGVRAPHGTTGSGATAADIAVVIPLFNGAPWIRQTLASVLAQTLPAREIIVVDDGSSDDSAAIVRSFPQVALYRHPGRGTHQTRQFGFAHSTAAFVTFLDQDDHWHPRHLELLSTLLLDDPAAGAAVSRTLTYEDERELSFPEPCLRPERFDPWDSFPFHRIDTPSFVLIRREALEAIGGWPARNAWSSDVQAWFQLASVAPMVRNATATAAYRVQHREATSTRWRLERAHEYFLNIRTSCEALARERGLSHPAETDLRLQQCRILGPMAQVIGAMERFDAALMRSALTQLEAELSRAAALRSETPGSARLRDRVIGTLEWYLRPTLTGSDVRQRRRLVRTLHRGQPATIRHLGRLVPFHPENAYPTSVLIGYLLADPWQPRAWWQLLRHRGGPITRNGLGRLGHFLGRCRAGSPWLRRGCRTRIGSARGGPSGPAGSARFSAAIPARRGRWSESRRPDRDVAAGRSPGRPSR</sequence>
<evidence type="ECO:0000256" key="1">
    <source>
        <dbReference type="SAM" id="MobiDB-lite"/>
    </source>
</evidence>
<protein>
    <recommendedName>
        <fullName evidence="2">Glycosyltransferase 2-like domain-containing protein</fullName>
    </recommendedName>
</protein>
<name>A0ABX5FCQ1_9CHRO</name>
<dbReference type="Pfam" id="PF00535">
    <property type="entry name" value="Glycos_transf_2"/>
    <property type="match status" value="1"/>
</dbReference>
<feature type="compositionally biased region" description="Low complexity" evidence="1">
    <location>
        <begin position="103"/>
        <end position="113"/>
    </location>
</feature>
<feature type="region of interest" description="Disordered" evidence="1">
    <location>
        <begin position="1"/>
        <end position="154"/>
    </location>
</feature>
<feature type="region of interest" description="Disordered" evidence="1">
    <location>
        <begin position="565"/>
        <end position="615"/>
    </location>
</feature>
<dbReference type="EMBL" id="PVWP01000002">
    <property type="protein sequence ID" value="PSB38832.1"/>
    <property type="molecule type" value="Genomic_DNA"/>
</dbReference>
<feature type="compositionally biased region" description="Gly residues" evidence="1">
    <location>
        <begin position="1"/>
        <end position="12"/>
    </location>
</feature>
<feature type="compositionally biased region" description="Pro residues" evidence="1">
    <location>
        <begin position="64"/>
        <end position="76"/>
    </location>
</feature>
<dbReference type="Gene3D" id="3.90.550.10">
    <property type="entry name" value="Spore Coat Polysaccharide Biosynthesis Protein SpsA, Chain A"/>
    <property type="match status" value="1"/>
</dbReference>
<proteinExistence type="predicted"/>
<dbReference type="Proteomes" id="UP000238218">
    <property type="component" value="Unassembled WGS sequence"/>
</dbReference>
<reference evidence="3 4" key="1">
    <citation type="submission" date="2018-02" db="EMBL/GenBank/DDBJ databases">
        <authorList>
            <person name="Moore K."/>
            <person name="Momper L."/>
        </authorList>
    </citation>
    <scope>NUCLEOTIDE SEQUENCE [LARGE SCALE GENOMIC DNA]</scope>
    <source>
        <strain evidence="3 4">CCALA 015</strain>
    </source>
</reference>
<dbReference type="PANTHER" id="PTHR43685:SF2">
    <property type="entry name" value="GLYCOSYLTRANSFERASE 2-LIKE DOMAIN-CONTAINING PROTEIN"/>
    <property type="match status" value="1"/>
</dbReference>
<feature type="compositionally biased region" description="Low complexity" evidence="1">
    <location>
        <begin position="577"/>
        <end position="586"/>
    </location>
</feature>
<dbReference type="SUPFAM" id="SSF53448">
    <property type="entry name" value="Nucleotide-diphospho-sugar transferases"/>
    <property type="match status" value="1"/>
</dbReference>